<evidence type="ECO:0000313" key="2">
    <source>
        <dbReference type="Proteomes" id="UP001162501"/>
    </source>
</evidence>
<organism evidence="1 2">
    <name type="scientific">Rangifer tarandus platyrhynchus</name>
    <name type="common">Svalbard reindeer</name>
    <dbReference type="NCBI Taxonomy" id="3082113"/>
    <lineage>
        <taxon>Eukaryota</taxon>
        <taxon>Metazoa</taxon>
        <taxon>Chordata</taxon>
        <taxon>Craniata</taxon>
        <taxon>Vertebrata</taxon>
        <taxon>Euteleostomi</taxon>
        <taxon>Mammalia</taxon>
        <taxon>Eutheria</taxon>
        <taxon>Laurasiatheria</taxon>
        <taxon>Artiodactyla</taxon>
        <taxon>Ruminantia</taxon>
        <taxon>Pecora</taxon>
        <taxon>Cervidae</taxon>
        <taxon>Odocoileinae</taxon>
        <taxon>Rangifer</taxon>
    </lineage>
</organism>
<evidence type="ECO:0000313" key="1">
    <source>
        <dbReference type="EMBL" id="CAN0492187.1"/>
    </source>
</evidence>
<accession>A0AC59ZR99</accession>
<reference evidence="1" key="1">
    <citation type="submission" date="2023-05" db="EMBL/GenBank/DDBJ databases">
        <authorList>
            <consortium name="ELIXIR-Norway"/>
        </authorList>
    </citation>
    <scope>NUCLEOTIDE SEQUENCE</scope>
</reference>
<gene>
    <name evidence="1" type="ORF">MRATA1EN22A_LOCUS21718</name>
</gene>
<sequence length="118" mass="12718">MPLPDTMTLARPGPQSHLPRAAEKPASQGPTHDCPPASVAWAAQSPPAALGDPRAGSRKLSPSAPSALQGTRTHRRYRDKTRWFLRVASSHGDGGLDDSDKSQSRLGTRNKRPLLLHE</sequence>
<proteinExistence type="predicted"/>
<protein>
    <submittedName>
        <fullName evidence="1">Uncharacterized protein</fullName>
    </submittedName>
</protein>
<name>A0AC59ZR99_RANTA</name>
<reference evidence="1" key="2">
    <citation type="submission" date="2025-03" db="EMBL/GenBank/DDBJ databases">
        <authorList>
            <consortium name="ELIXIR-Norway"/>
            <consortium name="Elixir Norway"/>
        </authorList>
    </citation>
    <scope>NUCLEOTIDE SEQUENCE</scope>
</reference>
<dbReference type="EMBL" id="OX596117">
    <property type="protein sequence ID" value="CAN0492187.1"/>
    <property type="molecule type" value="Genomic_DNA"/>
</dbReference>
<dbReference type="Proteomes" id="UP001162501">
    <property type="component" value="Chromosome 33"/>
</dbReference>